<evidence type="ECO:0000313" key="4">
    <source>
        <dbReference type="Proteomes" id="UP000038040"/>
    </source>
</evidence>
<dbReference type="InterPro" id="IPR026622">
    <property type="entry name" value="Mxra7"/>
</dbReference>
<dbReference type="PANTHER" id="PTHR21845">
    <property type="entry name" value="TRANSMEMBRANE ANCHOR PROTEIN 1"/>
    <property type="match status" value="1"/>
</dbReference>
<dbReference type="Proteomes" id="UP000274756">
    <property type="component" value="Unassembled WGS sequence"/>
</dbReference>
<dbReference type="EMBL" id="UYYG01001158">
    <property type="protein sequence ID" value="VDN57117.1"/>
    <property type="molecule type" value="Genomic_DNA"/>
</dbReference>
<feature type="compositionally biased region" description="Acidic residues" evidence="1">
    <location>
        <begin position="43"/>
        <end position="59"/>
    </location>
</feature>
<evidence type="ECO:0000256" key="1">
    <source>
        <dbReference type="SAM" id="MobiDB-lite"/>
    </source>
</evidence>
<evidence type="ECO:0000313" key="6">
    <source>
        <dbReference type="WBParaSite" id="DME_0000273001-mRNA-1"/>
    </source>
</evidence>
<dbReference type="Proteomes" id="UP000038040">
    <property type="component" value="Unplaced"/>
</dbReference>
<feature type="compositionally biased region" description="Polar residues" evidence="1">
    <location>
        <begin position="64"/>
        <end position="78"/>
    </location>
</feature>
<dbReference type="Pfam" id="PF25473">
    <property type="entry name" value="MXRA7_helical"/>
    <property type="match status" value="1"/>
</dbReference>
<feature type="region of interest" description="Disordered" evidence="1">
    <location>
        <begin position="1"/>
        <end position="21"/>
    </location>
</feature>
<dbReference type="OrthoDB" id="5983600at2759"/>
<feature type="compositionally biased region" description="Basic and acidic residues" evidence="1">
    <location>
        <begin position="79"/>
        <end position="88"/>
    </location>
</feature>
<dbReference type="InterPro" id="IPR057534">
    <property type="entry name" value="MXRA7_helical"/>
</dbReference>
<organism evidence="4 6">
    <name type="scientific">Dracunculus medinensis</name>
    <name type="common">Guinea worm</name>
    <dbReference type="NCBI Taxonomy" id="318479"/>
    <lineage>
        <taxon>Eukaryota</taxon>
        <taxon>Metazoa</taxon>
        <taxon>Ecdysozoa</taxon>
        <taxon>Nematoda</taxon>
        <taxon>Chromadorea</taxon>
        <taxon>Rhabditida</taxon>
        <taxon>Spirurina</taxon>
        <taxon>Dracunculoidea</taxon>
        <taxon>Dracunculidae</taxon>
        <taxon>Dracunculus</taxon>
    </lineage>
</organism>
<reference evidence="6" key="1">
    <citation type="submission" date="2016-04" db="UniProtKB">
        <authorList>
            <consortium name="WormBaseParasite"/>
        </authorList>
    </citation>
    <scope>IDENTIFICATION</scope>
</reference>
<dbReference type="AlphaFoldDB" id="A0A158Q3N0"/>
<dbReference type="PANTHER" id="PTHR21845:SF2">
    <property type="entry name" value="MATRIX-REMODELING-ASSOCIATED PROTEIN 7"/>
    <property type="match status" value="1"/>
</dbReference>
<feature type="region of interest" description="Disordered" evidence="1">
    <location>
        <begin position="39"/>
        <end position="114"/>
    </location>
</feature>
<evidence type="ECO:0000313" key="5">
    <source>
        <dbReference type="Proteomes" id="UP000274756"/>
    </source>
</evidence>
<gene>
    <name evidence="3" type="ORF">DME_LOCUS7090</name>
</gene>
<dbReference type="WBParaSite" id="DME_0000273001-mRNA-1">
    <property type="protein sequence ID" value="DME_0000273001-mRNA-1"/>
    <property type="gene ID" value="DME_0000273001"/>
</dbReference>
<name>A0A158Q3N0_DRAME</name>
<accession>A0A158Q3N0</accession>
<feature type="domain" description="Matrix-remodeling-associated protein 7 helical" evidence="2">
    <location>
        <begin position="128"/>
        <end position="183"/>
    </location>
</feature>
<reference evidence="3 5" key="2">
    <citation type="submission" date="2018-11" db="EMBL/GenBank/DDBJ databases">
        <authorList>
            <consortium name="Pathogen Informatics"/>
        </authorList>
    </citation>
    <scope>NUCLEOTIDE SEQUENCE [LARGE SCALE GENOMIC DNA]</scope>
</reference>
<evidence type="ECO:0000313" key="3">
    <source>
        <dbReference type="EMBL" id="VDN57117.1"/>
    </source>
</evidence>
<evidence type="ECO:0000259" key="2">
    <source>
        <dbReference type="Pfam" id="PF25473"/>
    </source>
</evidence>
<proteinExistence type="predicted"/>
<feature type="compositionally biased region" description="Acidic residues" evidence="1">
    <location>
        <begin position="89"/>
        <end position="101"/>
    </location>
</feature>
<sequence length="184" mass="21202">MQRNLEDFGDEFDEEIHPLPPYNTYEFISDYKWFSSKSSGNMDSDDEIVSNDADVDGCIDENTTKSPLKTQSAANANDANREFTKDEKSEEEGVQNEEENIVDNRKDGLNDSDIPFTNMKSNVIGEFRNKAKDIENSMTAEQWQEEYAVRAQQLESIFALMMEDKTKYGLESKEELLEQMKLYA</sequence>
<protein>
    <submittedName>
        <fullName evidence="6">Ovule protein</fullName>
    </submittedName>
</protein>
<keyword evidence="5" id="KW-1185">Reference proteome</keyword>